<protein>
    <submittedName>
        <fullName evidence="1">Uncharacterized protein</fullName>
    </submittedName>
</protein>
<evidence type="ECO:0000313" key="2">
    <source>
        <dbReference type="Proteomes" id="UP000828941"/>
    </source>
</evidence>
<reference evidence="1 2" key="1">
    <citation type="journal article" date="2022" name="DNA Res.">
        <title>Chromosomal-level genome assembly of the orchid tree Bauhinia variegata (Leguminosae; Cercidoideae) supports the allotetraploid origin hypothesis of Bauhinia.</title>
        <authorList>
            <person name="Zhong Y."/>
            <person name="Chen Y."/>
            <person name="Zheng D."/>
            <person name="Pang J."/>
            <person name="Liu Y."/>
            <person name="Luo S."/>
            <person name="Meng S."/>
            <person name="Qian L."/>
            <person name="Wei D."/>
            <person name="Dai S."/>
            <person name="Zhou R."/>
        </authorList>
    </citation>
    <scope>NUCLEOTIDE SEQUENCE [LARGE SCALE GENOMIC DNA]</scope>
    <source>
        <strain evidence="1">BV-YZ2020</strain>
    </source>
</reference>
<organism evidence="1 2">
    <name type="scientific">Bauhinia variegata</name>
    <name type="common">Purple orchid tree</name>
    <name type="synonym">Phanera variegata</name>
    <dbReference type="NCBI Taxonomy" id="167791"/>
    <lineage>
        <taxon>Eukaryota</taxon>
        <taxon>Viridiplantae</taxon>
        <taxon>Streptophyta</taxon>
        <taxon>Embryophyta</taxon>
        <taxon>Tracheophyta</taxon>
        <taxon>Spermatophyta</taxon>
        <taxon>Magnoliopsida</taxon>
        <taxon>eudicotyledons</taxon>
        <taxon>Gunneridae</taxon>
        <taxon>Pentapetalae</taxon>
        <taxon>rosids</taxon>
        <taxon>fabids</taxon>
        <taxon>Fabales</taxon>
        <taxon>Fabaceae</taxon>
        <taxon>Cercidoideae</taxon>
        <taxon>Cercideae</taxon>
        <taxon>Bauhiniinae</taxon>
        <taxon>Bauhinia</taxon>
    </lineage>
</organism>
<evidence type="ECO:0000313" key="1">
    <source>
        <dbReference type="EMBL" id="KAI4345969.1"/>
    </source>
</evidence>
<dbReference type="EMBL" id="CM039430">
    <property type="protein sequence ID" value="KAI4345969.1"/>
    <property type="molecule type" value="Genomic_DNA"/>
</dbReference>
<keyword evidence="2" id="KW-1185">Reference proteome</keyword>
<comment type="caution">
    <text evidence="1">The sequence shown here is derived from an EMBL/GenBank/DDBJ whole genome shotgun (WGS) entry which is preliminary data.</text>
</comment>
<name>A0ACB9PDE4_BAUVA</name>
<proteinExistence type="predicted"/>
<accession>A0ACB9PDE4</accession>
<dbReference type="Proteomes" id="UP000828941">
    <property type="component" value="Chromosome 5"/>
</dbReference>
<gene>
    <name evidence="1" type="ORF">L6164_013052</name>
</gene>
<sequence>MQDPFIEMPKLMESFMYSKDGYYSLIDGSTMSEVGLEVLKGKAIIFFITDLDVEISKLMDLQKYTNPDAFYVGLRLVQKEHFPQKRIEIRYSIEYSLRTSLPGLYSQIFGQLLEGNTDILNKPPSNKPPTSGFEGLRAKLARGNS</sequence>